<feature type="compositionally biased region" description="Gly residues" evidence="1">
    <location>
        <begin position="95"/>
        <end position="104"/>
    </location>
</feature>
<dbReference type="EMBL" id="CM029042">
    <property type="protein sequence ID" value="KAG2620383.1"/>
    <property type="molecule type" value="Genomic_DNA"/>
</dbReference>
<dbReference type="OrthoDB" id="678757at2759"/>
<feature type="chain" id="PRO_5035939935" evidence="2">
    <location>
        <begin position="30"/>
        <end position="202"/>
    </location>
</feature>
<reference evidence="3" key="1">
    <citation type="submission" date="2020-05" db="EMBL/GenBank/DDBJ databases">
        <title>WGS assembly of Panicum virgatum.</title>
        <authorList>
            <person name="Lovell J.T."/>
            <person name="Jenkins J."/>
            <person name="Shu S."/>
            <person name="Juenger T.E."/>
            <person name="Schmutz J."/>
        </authorList>
    </citation>
    <scope>NUCLEOTIDE SEQUENCE</scope>
    <source>
        <strain evidence="3">AP13</strain>
    </source>
</reference>
<comment type="caution">
    <text evidence="3">The sequence shown here is derived from an EMBL/GenBank/DDBJ whole genome shotgun (WGS) entry which is preliminary data.</text>
</comment>
<gene>
    <name evidence="3" type="ORF">PVAP13_3NG094600</name>
</gene>
<evidence type="ECO:0000313" key="4">
    <source>
        <dbReference type="Proteomes" id="UP000823388"/>
    </source>
</evidence>
<name>A0A8T0UHJ3_PANVG</name>
<accession>A0A8T0UHJ3</accession>
<organism evidence="3 4">
    <name type="scientific">Panicum virgatum</name>
    <name type="common">Blackwell switchgrass</name>
    <dbReference type="NCBI Taxonomy" id="38727"/>
    <lineage>
        <taxon>Eukaryota</taxon>
        <taxon>Viridiplantae</taxon>
        <taxon>Streptophyta</taxon>
        <taxon>Embryophyta</taxon>
        <taxon>Tracheophyta</taxon>
        <taxon>Spermatophyta</taxon>
        <taxon>Magnoliopsida</taxon>
        <taxon>Liliopsida</taxon>
        <taxon>Poales</taxon>
        <taxon>Poaceae</taxon>
        <taxon>PACMAD clade</taxon>
        <taxon>Panicoideae</taxon>
        <taxon>Panicodae</taxon>
        <taxon>Paniceae</taxon>
        <taxon>Panicinae</taxon>
        <taxon>Panicum</taxon>
        <taxon>Panicum sect. Hiantes</taxon>
    </lineage>
</organism>
<feature type="region of interest" description="Disordered" evidence="1">
    <location>
        <begin position="86"/>
        <end position="105"/>
    </location>
</feature>
<evidence type="ECO:0000313" key="3">
    <source>
        <dbReference type="EMBL" id="KAG2620383.1"/>
    </source>
</evidence>
<feature type="signal peptide" evidence="2">
    <location>
        <begin position="1"/>
        <end position="29"/>
    </location>
</feature>
<keyword evidence="2" id="KW-0732">Signal</keyword>
<proteinExistence type="predicted"/>
<protein>
    <submittedName>
        <fullName evidence="3">Uncharacterized protein</fullName>
    </submittedName>
</protein>
<evidence type="ECO:0000256" key="1">
    <source>
        <dbReference type="SAM" id="MobiDB-lite"/>
    </source>
</evidence>
<dbReference type="Proteomes" id="UP000823388">
    <property type="component" value="Chromosome 3N"/>
</dbReference>
<keyword evidence="4" id="KW-1185">Reference proteome</keyword>
<dbReference type="AlphaFoldDB" id="A0A8T0UHJ3"/>
<sequence length="202" mass="22418">MARLHRLSAVAPTISVLLLLAALASAAAAADAPVKKVGITFFRPNTEEARWLDRHTGTHTNQQLGTGPIRMRRATAEEAKWLDRMSGNAGRAGDQSGGGGGNGGDNYIEFDDDNPYIEALRAWASRQAERITVEDDQEEVHRHCNFPRNSLCFVHSFLMVISFGMSCQNPFQDRKCEALFGTKFFSEVPITSKRILLFYSIK</sequence>
<evidence type="ECO:0000256" key="2">
    <source>
        <dbReference type="SAM" id="SignalP"/>
    </source>
</evidence>